<reference evidence="2" key="1">
    <citation type="journal article" date="2019" name="Int. J. Syst. Evol. Microbiol.">
        <title>The Global Catalogue of Microorganisms (GCM) 10K type strain sequencing project: providing services to taxonomists for standard genome sequencing and annotation.</title>
        <authorList>
            <consortium name="The Broad Institute Genomics Platform"/>
            <consortium name="The Broad Institute Genome Sequencing Center for Infectious Disease"/>
            <person name="Wu L."/>
            <person name="Ma J."/>
        </authorList>
    </citation>
    <scope>NUCLEOTIDE SEQUENCE [LARGE SCALE GENOMIC DNA]</scope>
    <source>
        <strain evidence="2">JCM 17214</strain>
    </source>
</reference>
<dbReference type="Proteomes" id="UP001499909">
    <property type="component" value="Unassembled WGS sequence"/>
</dbReference>
<evidence type="ECO:0000313" key="1">
    <source>
        <dbReference type="EMBL" id="GAA3931834.1"/>
    </source>
</evidence>
<name>A0ABP7MYV0_9BACT</name>
<dbReference type="EMBL" id="BAABDH010000025">
    <property type="protein sequence ID" value="GAA3931834.1"/>
    <property type="molecule type" value="Genomic_DNA"/>
</dbReference>
<sequence length="192" mass="20575">MGGGANAGGYDLGPANPSGNVNMMGDLVFTGNNPWILHTPNAGPSAPGLYIAPGAPVVWNNATKFETNGDVNFPYRVRIGNIGTLGINTLTLAVGGKIGARAVYVVAPNSPWPDYVFHQGYQLPALSEVERYVQVNSHLPEIPSAATIQREELDLNTMDALLLKKVEELTLYLIALQKENAALQARVTKLEH</sequence>
<proteinExistence type="predicted"/>
<evidence type="ECO:0000313" key="2">
    <source>
        <dbReference type="Proteomes" id="UP001499909"/>
    </source>
</evidence>
<gene>
    <name evidence="1" type="ORF">GCM10022406_16110</name>
</gene>
<evidence type="ECO:0008006" key="3">
    <source>
        <dbReference type="Google" id="ProtNLM"/>
    </source>
</evidence>
<comment type="caution">
    <text evidence="1">The sequence shown here is derived from an EMBL/GenBank/DDBJ whole genome shotgun (WGS) entry which is preliminary data.</text>
</comment>
<protein>
    <recommendedName>
        <fullName evidence="3">BZIP transcription factor</fullName>
    </recommendedName>
</protein>
<keyword evidence="2" id="KW-1185">Reference proteome</keyword>
<organism evidence="1 2">
    <name type="scientific">Hymenobacter algoricola</name>
    <dbReference type="NCBI Taxonomy" id="486267"/>
    <lineage>
        <taxon>Bacteria</taxon>
        <taxon>Pseudomonadati</taxon>
        <taxon>Bacteroidota</taxon>
        <taxon>Cytophagia</taxon>
        <taxon>Cytophagales</taxon>
        <taxon>Hymenobacteraceae</taxon>
        <taxon>Hymenobacter</taxon>
    </lineage>
</organism>
<accession>A0ABP7MYV0</accession>